<dbReference type="PANTHER" id="PTHR34138:SF1">
    <property type="entry name" value="CELL SHAPE-DETERMINING PROTEIN MREC"/>
    <property type="match status" value="1"/>
</dbReference>
<dbReference type="AlphaFoldDB" id="A0A6J6PR10"/>
<dbReference type="Pfam" id="PF04085">
    <property type="entry name" value="MreC"/>
    <property type="match status" value="1"/>
</dbReference>
<evidence type="ECO:0000256" key="5">
    <source>
        <dbReference type="SAM" id="MobiDB-lite"/>
    </source>
</evidence>
<evidence type="ECO:0000256" key="4">
    <source>
        <dbReference type="ARBA" id="ARBA00032089"/>
    </source>
</evidence>
<dbReference type="InterPro" id="IPR042177">
    <property type="entry name" value="Cell/Rod_1"/>
</dbReference>
<dbReference type="GO" id="GO:0005886">
    <property type="term" value="C:plasma membrane"/>
    <property type="evidence" value="ECO:0007669"/>
    <property type="project" value="TreeGrafter"/>
</dbReference>
<sequence>MAGGGNNRSRLLLVILLVTSLFLITLDLRGVSVTKNSRNATQSFLAPIQRGVSDLFSPVGNLFSDIKNFGKTKAELRDLKRENAKLRKKVILNKDTTGQLKKLKNVLNLAGRGSYKVVSARVIGKGSSSTFSQTITIDAGSNDGVKKDMTVMGELGLVGVVKSTTSTSAIVLLMNDPTFRIGVRIARSQSIGVLMGEGDNSYTLQLLDPSGSIEKDDVLLSLGSDNNKPFVPGLPVGYVKDVKNTSATLTQEASVRSYSNLGSLGVVSVIVKSSNGGPKDALIPRPTPTPTTTIYVTQSPAPEVSPSPSSKAKN</sequence>
<proteinExistence type="inferred from homology"/>
<dbReference type="InterPro" id="IPR055342">
    <property type="entry name" value="MreC_beta-barrel_core"/>
</dbReference>
<reference evidence="7" key="1">
    <citation type="submission" date="2020-05" db="EMBL/GenBank/DDBJ databases">
        <authorList>
            <person name="Chiriac C."/>
            <person name="Salcher M."/>
            <person name="Ghai R."/>
            <person name="Kavagutti S V."/>
        </authorList>
    </citation>
    <scope>NUCLEOTIDE SEQUENCE</scope>
</reference>
<feature type="compositionally biased region" description="Low complexity" evidence="5">
    <location>
        <begin position="299"/>
        <end position="314"/>
    </location>
</feature>
<evidence type="ECO:0000256" key="3">
    <source>
        <dbReference type="ARBA" id="ARBA00022960"/>
    </source>
</evidence>
<evidence type="ECO:0000256" key="2">
    <source>
        <dbReference type="ARBA" id="ARBA00013855"/>
    </source>
</evidence>
<keyword evidence="3" id="KW-0133">Cell shape</keyword>
<feature type="region of interest" description="Disordered" evidence="5">
    <location>
        <begin position="277"/>
        <end position="314"/>
    </location>
</feature>
<protein>
    <recommendedName>
        <fullName evidence="2">Cell shape-determining protein MreC</fullName>
    </recommendedName>
    <alternativeName>
        <fullName evidence="4">Cell shape protein MreC</fullName>
    </alternativeName>
</protein>
<dbReference type="PANTHER" id="PTHR34138">
    <property type="entry name" value="CELL SHAPE-DETERMINING PROTEIN MREC"/>
    <property type="match status" value="1"/>
</dbReference>
<dbReference type="InterPro" id="IPR007221">
    <property type="entry name" value="MreC"/>
</dbReference>
<gene>
    <name evidence="7" type="ORF">UFOPK2598_00511</name>
</gene>
<dbReference type="EMBL" id="CAEZXV010000036">
    <property type="protein sequence ID" value="CAB4699423.1"/>
    <property type="molecule type" value="Genomic_DNA"/>
</dbReference>
<evidence type="ECO:0000259" key="6">
    <source>
        <dbReference type="Pfam" id="PF04085"/>
    </source>
</evidence>
<evidence type="ECO:0000256" key="1">
    <source>
        <dbReference type="ARBA" id="ARBA00009369"/>
    </source>
</evidence>
<dbReference type="Gene3D" id="2.40.10.340">
    <property type="entry name" value="Rod shape-determining protein MreC, domain 1"/>
    <property type="match status" value="1"/>
</dbReference>
<dbReference type="Gene3D" id="2.40.10.350">
    <property type="entry name" value="Rod shape-determining protein MreC, domain 2"/>
    <property type="match status" value="1"/>
</dbReference>
<dbReference type="PIRSF" id="PIRSF038471">
    <property type="entry name" value="MreC"/>
    <property type="match status" value="1"/>
</dbReference>
<name>A0A6J6PR10_9ZZZZ</name>
<organism evidence="7">
    <name type="scientific">freshwater metagenome</name>
    <dbReference type="NCBI Taxonomy" id="449393"/>
    <lineage>
        <taxon>unclassified sequences</taxon>
        <taxon>metagenomes</taxon>
        <taxon>ecological metagenomes</taxon>
    </lineage>
</organism>
<feature type="domain" description="Rod shape-determining protein MreC beta-barrel core" evidence="6">
    <location>
        <begin position="127"/>
        <end position="270"/>
    </location>
</feature>
<accession>A0A6J6PR10</accession>
<dbReference type="InterPro" id="IPR042175">
    <property type="entry name" value="Cell/Rod_MreC_2"/>
</dbReference>
<dbReference type="GO" id="GO:0008360">
    <property type="term" value="P:regulation of cell shape"/>
    <property type="evidence" value="ECO:0007669"/>
    <property type="project" value="UniProtKB-KW"/>
</dbReference>
<comment type="similarity">
    <text evidence="1">Belongs to the MreC family.</text>
</comment>
<evidence type="ECO:0000313" key="7">
    <source>
        <dbReference type="EMBL" id="CAB4699423.1"/>
    </source>
</evidence>